<feature type="domain" description="RNA-binding S4" evidence="7">
    <location>
        <begin position="13"/>
        <end position="73"/>
    </location>
</feature>
<comment type="function">
    <text evidence="6">Responsible for synthesis of pseudouridine from uracil.</text>
</comment>
<keyword evidence="5" id="KW-0694">RNA-binding</keyword>
<dbReference type="InterPro" id="IPR006145">
    <property type="entry name" value="PsdUridine_synth_RsuA/RluA"/>
</dbReference>
<dbReference type="Pfam" id="PF00849">
    <property type="entry name" value="PseudoU_synth_2"/>
    <property type="match status" value="1"/>
</dbReference>
<feature type="active site" evidence="4">
    <location>
        <position position="144"/>
    </location>
</feature>
<dbReference type="Gene3D" id="3.30.2350.10">
    <property type="entry name" value="Pseudouridine synthase"/>
    <property type="match status" value="1"/>
</dbReference>
<dbReference type="PROSITE" id="PS01129">
    <property type="entry name" value="PSI_RLU"/>
    <property type="match status" value="1"/>
</dbReference>
<evidence type="ECO:0000313" key="8">
    <source>
        <dbReference type="EMBL" id="HIS47608.1"/>
    </source>
</evidence>
<dbReference type="AlphaFoldDB" id="A0A9D1JQX6"/>
<comment type="similarity">
    <text evidence="2 6">Belongs to the pseudouridine synthase RluA family.</text>
</comment>
<dbReference type="InterPro" id="IPR006225">
    <property type="entry name" value="PsdUridine_synth_RluC/D"/>
</dbReference>
<comment type="catalytic activity">
    <reaction evidence="1 6">
        <text>a uridine in RNA = a pseudouridine in RNA</text>
        <dbReference type="Rhea" id="RHEA:48348"/>
        <dbReference type="Rhea" id="RHEA-COMP:12068"/>
        <dbReference type="Rhea" id="RHEA-COMP:12069"/>
        <dbReference type="ChEBI" id="CHEBI:65314"/>
        <dbReference type="ChEBI" id="CHEBI:65315"/>
    </reaction>
</comment>
<accession>A0A9D1JQX6</accession>
<comment type="caution">
    <text evidence="8">The sequence shown here is derived from an EMBL/GenBank/DDBJ whole genome shotgun (WGS) entry which is preliminary data.</text>
</comment>
<dbReference type="CDD" id="cd00165">
    <property type="entry name" value="S4"/>
    <property type="match status" value="1"/>
</dbReference>
<name>A0A9D1JQX6_9FIRM</name>
<evidence type="ECO:0000256" key="1">
    <source>
        <dbReference type="ARBA" id="ARBA00000073"/>
    </source>
</evidence>
<sequence length="335" mass="37633">MQTRSVTPNEAGQRLDKLLTKILNQAPKSFIYKMLRKKNITLNGKKADGSEKLAIGDEITLWLSDETIDKFSQNTILRVRSHLDILYEDRDILVINKPVGTLSQKAVPSDISVNEEIISYMLDTHQVTEADLKSFRPAACHRLDRNTSGVLIAGKSLQGLQDMSQLIRQRSVGKYYCCLVCGHVEKGAAIQGYLIKDPAQNKVRIIPEGGSSGDYIKTIYEPLASNGTMTLLWVQLITGRSHQIRAHLAATGHPIAGDPKYGNEAQNRRLFHAYHLKYQLLHCIQMTMPKDTLRLREISGMTFRAPLPGKFTDILRGENITDKVDSHGNLEFKRP</sequence>
<dbReference type="InterPro" id="IPR002942">
    <property type="entry name" value="S4_RNA-bd"/>
</dbReference>
<dbReference type="InterPro" id="IPR050188">
    <property type="entry name" value="RluA_PseudoU_synthase"/>
</dbReference>
<dbReference type="SUPFAM" id="SSF55174">
    <property type="entry name" value="Alpha-L RNA-binding motif"/>
    <property type="match status" value="1"/>
</dbReference>
<reference evidence="8" key="2">
    <citation type="journal article" date="2021" name="PeerJ">
        <title>Extensive microbial diversity within the chicken gut microbiome revealed by metagenomics and culture.</title>
        <authorList>
            <person name="Gilroy R."/>
            <person name="Ravi A."/>
            <person name="Getino M."/>
            <person name="Pursley I."/>
            <person name="Horton D.L."/>
            <person name="Alikhan N.F."/>
            <person name="Baker D."/>
            <person name="Gharbi K."/>
            <person name="Hall N."/>
            <person name="Watson M."/>
            <person name="Adriaenssens E.M."/>
            <person name="Foster-Nyarko E."/>
            <person name="Jarju S."/>
            <person name="Secka A."/>
            <person name="Antonio M."/>
            <person name="Oren A."/>
            <person name="Chaudhuri R.R."/>
            <person name="La Ragione R."/>
            <person name="Hildebrand F."/>
            <person name="Pallen M.J."/>
        </authorList>
    </citation>
    <scope>NUCLEOTIDE SEQUENCE</scope>
    <source>
        <strain evidence="8">CHK178-757</strain>
    </source>
</reference>
<evidence type="ECO:0000256" key="4">
    <source>
        <dbReference type="PIRSR" id="PIRSR606225-1"/>
    </source>
</evidence>
<dbReference type="Proteomes" id="UP000823927">
    <property type="component" value="Unassembled WGS sequence"/>
</dbReference>
<evidence type="ECO:0000256" key="2">
    <source>
        <dbReference type="ARBA" id="ARBA00010876"/>
    </source>
</evidence>
<dbReference type="PANTHER" id="PTHR21600">
    <property type="entry name" value="MITOCHONDRIAL RNA PSEUDOURIDINE SYNTHASE"/>
    <property type="match status" value="1"/>
</dbReference>
<dbReference type="GO" id="GO:0120159">
    <property type="term" value="F:rRNA pseudouridine synthase activity"/>
    <property type="evidence" value="ECO:0007669"/>
    <property type="project" value="UniProtKB-ARBA"/>
</dbReference>
<dbReference type="EMBL" id="DVIT01000030">
    <property type="protein sequence ID" value="HIS47608.1"/>
    <property type="molecule type" value="Genomic_DNA"/>
</dbReference>
<dbReference type="Pfam" id="PF01479">
    <property type="entry name" value="S4"/>
    <property type="match status" value="1"/>
</dbReference>
<keyword evidence="3 6" id="KW-0413">Isomerase</keyword>
<dbReference type="Gene3D" id="3.10.290.10">
    <property type="entry name" value="RNA-binding S4 domain"/>
    <property type="match status" value="1"/>
</dbReference>
<dbReference type="NCBIfam" id="TIGR00005">
    <property type="entry name" value="rluA_subfam"/>
    <property type="match status" value="1"/>
</dbReference>
<organism evidence="8 9">
    <name type="scientific">Candidatus Scybalocola faecigallinarum</name>
    <dbReference type="NCBI Taxonomy" id="2840941"/>
    <lineage>
        <taxon>Bacteria</taxon>
        <taxon>Bacillati</taxon>
        <taxon>Bacillota</taxon>
        <taxon>Clostridia</taxon>
        <taxon>Lachnospirales</taxon>
        <taxon>Lachnospiraceae</taxon>
        <taxon>Lachnospiraceae incertae sedis</taxon>
        <taxon>Candidatus Scybalocola (ex Gilroy et al. 2021)</taxon>
    </lineage>
</organism>
<dbReference type="EC" id="5.4.99.-" evidence="6"/>
<protein>
    <recommendedName>
        <fullName evidence="6">Pseudouridine synthase</fullName>
        <ecNumber evidence="6">5.4.99.-</ecNumber>
    </recommendedName>
</protein>
<dbReference type="GO" id="GO:0000455">
    <property type="term" value="P:enzyme-directed rRNA pseudouridine synthesis"/>
    <property type="evidence" value="ECO:0007669"/>
    <property type="project" value="UniProtKB-ARBA"/>
</dbReference>
<dbReference type="InterPro" id="IPR006224">
    <property type="entry name" value="PsdUridine_synth_RluA-like_CS"/>
</dbReference>
<dbReference type="GO" id="GO:0003723">
    <property type="term" value="F:RNA binding"/>
    <property type="evidence" value="ECO:0007669"/>
    <property type="project" value="UniProtKB-KW"/>
</dbReference>
<evidence type="ECO:0000256" key="5">
    <source>
        <dbReference type="PROSITE-ProRule" id="PRU00182"/>
    </source>
</evidence>
<evidence type="ECO:0000256" key="3">
    <source>
        <dbReference type="ARBA" id="ARBA00023235"/>
    </source>
</evidence>
<dbReference type="InterPro" id="IPR020103">
    <property type="entry name" value="PsdUridine_synth_cat_dom_sf"/>
</dbReference>
<evidence type="ECO:0000259" key="7">
    <source>
        <dbReference type="SMART" id="SM00363"/>
    </source>
</evidence>
<dbReference type="SMART" id="SM00363">
    <property type="entry name" value="S4"/>
    <property type="match status" value="1"/>
</dbReference>
<dbReference type="InterPro" id="IPR036986">
    <property type="entry name" value="S4_RNA-bd_sf"/>
</dbReference>
<proteinExistence type="inferred from homology"/>
<reference evidence="8" key="1">
    <citation type="submission" date="2020-10" db="EMBL/GenBank/DDBJ databases">
        <authorList>
            <person name="Gilroy R."/>
        </authorList>
    </citation>
    <scope>NUCLEOTIDE SEQUENCE</scope>
    <source>
        <strain evidence="8">CHK178-757</strain>
    </source>
</reference>
<evidence type="ECO:0000313" key="9">
    <source>
        <dbReference type="Proteomes" id="UP000823927"/>
    </source>
</evidence>
<dbReference type="PROSITE" id="PS50889">
    <property type="entry name" value="S4"/>
    <property type="match status" value="1"/>
</dbReference>
<gene>
    <name evidence="8" type="ORF">IAB46_08660</name>
</gene>
<dbReference type="SUPFAM" id="SSF55120">
    <property type="entry name" value="Pseudouridine synthase"/>
    <property type="match status" value="1"/>
</dbReference>
<dbReference type="CDD" id="cd02869">
    <property type="entry name" value="PseudoU_synth_RluA_like"/>
    <property type="match status" value="1"/>
</dbReference>
<evidence type="ECO:0000256" key="6">
    <source>
        <dbReference type="RuleBase" id="RU362028"/>
    </source>
</evidence>